<evidence type="ECO:0000259" key="4">
    <source>
        <dbReference type="PROSITE" id="PS50893"/>
    </source>
</evidence>
<keyword evidence="1" id="KW-0813">Transport</keyword>
<dbReference type="Proteomes" id="UP000007052">
    <property type="component" value="Chromosome"/>
</dbReference>
<protein>
    <recommendedName>
        <fullName evidence="4">ABC transporter domain-containing protein</fullName>
    </recommendedName>
</protein>
<dbReference type="KEGG" id="hpr:PARA_05190"/>
<evidence type="ECO:0000256" key="1">
    <source>
        <dbReference type="ARBA" id="ARBA00022448"/>
    </source>
</evidence>
<keyword evidence="3" id="KW-0067">ATP-binding</keyword>
<dbReference type="PROSITE" id="PS00211">
    <property type="entry name" value="ABC_TRANSPORTER_1"/>
    <property type="match status" value="1"/>
</dbReference>
<dbReference type="Pfam" id="PF00005">
    <property type="entry name" value="ABC_tran"/>
    <property type="match status" value="1"/>
</dbReference>
<name>A0AB33QJM9_HAEP3</name>
<dbReference type="InterPro" id="IPR003439">
    <property type="entry name" value="ABC_transporter-like_ATP-bd"/>
</dbReference>
<sequence>MYSQIEDVKMAKLEIKNITKKFGDFYAANNITFTAEEGEFVTLLGPSGCGKTSLLKLIAGFHVADEGEILIGGKNVNNVPPEKRNTAMCFQSYALFPHLNVSHNICYGLKQRKIDIEEQKQRLDLALKQMDLEFHKLKLPNELSGGQQQRVALARAMVTRPDVILFDEPLSNLDAKLRESVRFEIKQLSKQYNLTSIYVTHDQAEALTMSDKIIVLNKGSIEQIGSPQDIYHHPKNRFVADFIGIANITEANVKNIGDNLYAVSSIFGDFTVFSEKKPESERIYICFRPEDIELLPNAQTEAENQITVDIINTAFMGNITEVQGVIKRNDEEKKLRLQLTKCPNLSDKLTFTVPRHAIKFLESVK</sequence>
<dbReference type="InterPro" id="IPR017871">
    <property type="entry name" value="ABC_transporter-like_CS"/>
</dbReference>
<dbReference type="SMART" id="SM00382">
    <property type="entry name" value="AAA"/>
    <property type="match status" value="1"/>
</dbReference>
<evidence type="ECO:0000256" key="2">
    <source>
        <dbReference type="ARBA" id="ARBA00022741"/>
    </source>
</evidence>
<dbReference type="PANTHER" id="PTHR43875:SF1">
    <property type="entry name" value="OSMOPROTECTIVE COMPOUNDS UPTAKE ATP-BINDING PROTEIN GGTA"/>
    <property type="match status" value="1"/>
</dbReference>
<dbReference type="EMBL" id="FQ312002">
    <property type="protein sequence ID" value="CBW14626.1"/>
    <property type="molecule type" value="Genomic_DNA"/>
</dbReference>
<dbReference type="InterPro" id="IPR047641">
    <property type="entry name" value="ABC_transpr_MalK/UgpC-like"/>
</dbReference>
<dbReference type="InterPro" id="IPR008995">
    <property type="entry name" value="Mo/tungstate-bd_C_term_dom"/>
</dbReference>
<organism evidence="5 6">
    <name type="scientific">Haemophilus parainfluenzae (strain T3T1)</name>
    <dbReference type="NCBI Taxonomy" id="862965"/>
    <lineage>
        <taxon>Bacteria</taxon>
        <taxon>Pseudomonadati</taxon>
        <taxon>Pseudomonadota</taxon>
        <taxon>Gammaproteobacteria</taxon>
        <taxon>Pasteurellales</taxon>
        <taxon>Pasteurellaceae</taxon>
        <taxon>Haemophilus</taxon>
    </lineage>
</organism>
<dbReference type="Gene3D" id="3.40.50.300">
    <property type="entry name" value="P-loop containing nucleotide triphosphate hydrolases"/>
    <property type="match status" value="1"/>
</dbReference>
<dbReference type="GO" id="GO:0140359">
    <property type="term" value="F:ABC-type transporter activity"/>
    <property type="evidence" value="ECO:0007669"/>
    <property type="project" value="UniProtKB-ARBA"/>
</dbReference>
<evidence type="ECO:0000256" key="3">
    <source>
        <dbReference type="ARBA" id="ARBA00022840"/>
    </source>
</evidence>
<dbReference type="Gene3D" id="2.40.50.100">
    <property type="match status" value="1"/>
</dbReference>
<keyword evidence="2" id="KW-0547">Nucleotide-binding</keyword>
<reference evidence="6" key="1">
    <citation type="submission" date="2010-07" db="EMBL/GenBank/DDBJ databases">
        <title>The genome sequence of Haemophilus parainfluenzae T3T1.</title>
        <authorList>
            <person name="Crook D."/>
            <person name="Hood D."/>
            <person name="Moxon R."/>
            <person name="Parkhill J."/>
            <person name="Aslett M."/>
            <person name="Bentley S.D."/>
        </authorList>
    </citation>
    <scope>NUCLEOTIDE SEQUENCE [LARGE SCALE GENOMIC DNA]</scope>
    <source>
        <strain evidence="6">T3T1</strain>
    </source>
</reference>
<dbReference type="SUPFAM" id="SSF52540">
    <property type="entry name" value="P-loop containing nucleoside triphosphate hydrolases"/>
    <property type="match status" value="1"/>
</dbReference>
<dbReference type="InterPro" id="IPR003593">
    <property type="entry name" value="AAA+_ATPase"/>
</dbReference>
<dbReference type="GO" id="GO:0016887">
    <property type="term" value="F:ATP hydrolysis activity"/>
    <property type="evidence" value="ECO:0007669"/>
    <property type="project" value="InterPro"/>
</dbReference>
<dbReference type="SUPFAM" id="SSF50331">
    <property type="entry name" value="MOP-like"/>
    <property type="match status" value="1"/>
</dbReference>
<dbReference type="GO" id="GO:0005524">
    <property type="term" value="F:ATP binding"/>
    <property type="evidence" value="ECO:0007669"/>
    <property type="project" value="UniProtKB-KW"/>
</dbReference>
<dbReference type="PROSITE" id="PS50893">
    <property type="entry name" value="ABC_TRANSPORTER_2"/>
    <property type="match status" value="1"/>
</dbReference>
<dbReference type="InterPro" id="IPR027417">
    <property type="entry name" value="P-loop_NTPase"/>
</dbReference>
<gene>
    <name evidence="5" type="ordered locus">PARA_05190</name>
</gene>
<feature type="domain" description="ABC transporter" evidence="4">
    <location>
        <begin position="13"/>
        <end position="243"/>
    </location>
</feature>
<dbReference type="FunFam" id="3.40.50.300:FF:000042">
    <property type="entry name" value="Maltose/maltodextrin ABC transporter, ATP-binding protein"/>
    <property type="match status" value="1"/>
</dbReference>
<evidence type="ECO:0000313" key="6">
    <source>
        <dbReference type="Proteomes" id="UP000007052"/>
    </source>
</evidence>
<dbReference type="AlphaFoldDB" id="A0AB33QJM9"/>
<proteinExistence type="predicted"/>
<accession>A0AB33QJM9</accession>
<dbReference type="GO" id="GO:0055052">
    <property type="term" value="C:ATP-binding cassette (ABC) transporter complex, substrate-binding subunit-containing"/>
    <property type="evidence" value="ECO:0007669"/>
    <property type="project" value="TreeGrafter"/>
</dbReference>
<evidence type="ECO:0000313" key="5">
    <source>
        <dbReference type="EMBL" id="CBW14626.1"/>
    </source>
</evidence>
<dbReference type="PANTHER" id="PTHR43875">
    <property type="entry name" value="MALTODEXTRIN IMPORT ATP-BINDING PROTEIN MSMX"/>
    <property type="match status" value="1"/>
</dbReference>